<dbReference type="AlphaFoldDB" id="A0AA38RQC0"/>
<evidence type="ECO:0000259" key="3">
    <source>
        <dbReference type="Pfam" id="PF05368"/>
    </source>
</evidence>
<gene>
    <name evidence="4" type="ORF">NKR23_g1219</name>
</gene>
<dbReference type="PANTHER" id="PTHR42748">
    <property type="entry name" value="NITROGEN METABOLITE REPRESSION PROTEIN NMRA FAMILY MEMBER"/>
    <property type="match status" value="1"/>
</dbReference>
<dbReference type="Pfam" id="PF05368">
    <property type="entry name" value="NmrA"/>
    <property type="match status" value="1"/>
</dbReference>
<dbReference type="InterPro" id="IPR008030">
    <property type="entry name" value="NmrA-like"/>
</dbReference>
<dbReference type="EMBL" id="JANBVO010000002">
    <property type="protein sequence ID" value="KAJ9156213.1"/>
    <property type="molecule type" value="Genomic_DNA"/>
</dbReference>
<dbReference type="InterPro" id="IPR051164">
    <property type="entry name" value="NmrA-like_oxidored"/>
</dbReference>
<proteinExistence type="inferred from homology"/>
<accession>A0AA38RQC0</accession>
<evidence type="ECO:0000313" key="4">
    <source>
        <dbReference type="EMBL" id="KAJ9156213.1"/>
    </source>
</evidence>
<comment type="caution">
    <text evidence="4">The sequence shown here is derived from an EMBL/GenBank/DDBJ whole genome shotgun (WGS) entry which is preliminary data.</text>
</comment>
<sequence length="326" mass="35445">MSKLIVVTGITGVQGGSVADVYLQTPGWEVRGVSRDPSSAASQAWAAKGIEIVKGDLNDAASLAAAFAGADAVFGVTDFWTVFGDPASESRRRPGQSLIQYCYEVELQQGRNLADAAATVPGLSRFVLSSMADAARWSKGKFSELYHMDSKAKAADYAQGLPELKKKFSQVQAPIYYNLLWQWGLPTTPKKQPDGTYRVKGVGSGDIPIPFGDVRKDFGYNVRAAVEAEPGLNLFAVGEEMTWNQYLKTWCESQNVPFGGYDEVSYEDFLVLLPGGLGHEFGQNVLFAQEFGYDGSDPSAVRPDAFGIKMTTFREYCDATDFSAIL</sequence>
<dbReference type="GO" id="GO:0005634">
    <property type="term" value="C:nucleus"/>
    <property type="evidence" value="ECO:0007669"/>
    <property type="project" value="TreeGrafter"/>
</dbReference>
<dbReference type="PANTHER" id="PTHR42748:SF26">
    <property type="entry name" value="NMRA-LIKE DOMAIN-CONTAINING PROTEIN"/>
    <property type="match status" value="1"/>
</dbReference>
<dbReference type="Proteomes" id="UP001174694">
    <property type="component" value="Unassembled WGS sequence"/>
</dbReference>
<dbReference type="SUPFAM" id="SSF51735">
    <property type="entry name" value="NAD(P)-binding Rossmann-fold domains"/>
    <property type="match status" value="1"/>
</dbReference>
<evidence type="ECO:0000313" key="5">
    <source>
        <dbReference type="Proteomes" id="UP001174694"/>
    </source>
</evidence>
<dbReference type="Gene3D" id="3.90.25.10">
    <property type="entry name" value="UDP-galactose 4-epimerase, domain 1"/>
    <property type="match status" value="1"/>
</dbReference>
<dbReference type="Gene3D" id="3.40.50.720">
    <property type="entry name" value="NAD(P)-binding Rossmann-like Domain"/>
    <property type="match status" value="1"/>
</dbReference>
<keyword evidence="5" id="KW-1185">Reference proteome</keyword>
<keyword evidence="2" id="KW-0521">NADP</keyword>
<reference evidence="4" key="1">
    <citation type="submission" date="2022-07" db="EMBL/GenBank/DDBJ databases">
        <title>Fungi with potential for degradation of polypropylene.</title>
        <authorList>
            <person name="Gostincar C."/>
        </authorList>
    </citation>
    <scope>NUCLEOTIDE SEQUENCE</scope>
    <source>
        <strain evidence="4">EXF-13308</strain>
    </source>
</reference>
<organism evidence="4 5">
    <name type="scientific">Pleurostoma richardsiae</name>
    <dbReference type="NCBI Taxonomy" id="41990"/>
    <lineage>
        <taxon>Eukaryota</taxon>
        <taxon>Fungi</taxon>
        <taxon>Dikarya</taxon>
        <taxon>Ascomycota</taxon>
        <taxon>Pezizomycotina</taxon>
        <taxon>Sordariomycetes</taxon>
        <taxon>Sordariomycetidae</taxon>
        <taxon>Calosphaeriales</taxon>
        <taxon>Pleurostomataceae</taxon>
        <taxon>Pleurostoma</taxon>
    </lineage>
</organism>
<evidence type="ECO:0000256" key="1">
    <source>
        <dbReference type="ARBA" id="ARBA00006328"/>
    </source>
</evidence>
<dbReference type="InterPro" id="IPR036291">
    <property type="entry name" value="NAD(P)-bd_dom_sf"/>
</dbReference>
<feature type="domain" description="NmrA-like" evidence="3">
    <location>
        <begin position="1"/>
        <end position="316"/>
    </location>
</feature>
<evidence type="ECO:0000256" key="2">
    <source>
        <dbReference type="ARBA" id="ARBA00022857"/>
    </source>
</evidence>
<protein>
    <submittedName>
        <fullName evidence="4">NmrA-like family domain-containing protein 1</fullName>
    </submittedName>
</protein>
<comment type="similarity">
    <text evidence="1">Belongs to the NmrA-type oxidoreductase family.</text>
</comment>
<name>A0AA38RQC0_9PEZI</name>